<evidence type="ECO:0000256" key="2">
    <source>
        <dbReference type="ARBA" id="ARBA00007441"/>
    </source>
</evidence>
<comment type="similarity">
    <text evidence="2">Belongs to the class-I pyridoxal-phosphate-dependent aminotransferase family.</text>
</comment>
<sequence length="288" mass="32038">MNPLANELNEEIEHTAVYRMLSELGKKMFFPKGIVAQSAEAKKKAERMNATIGMAYKDGHPYALPLLDSMLPSLSEAEAVSYAPTGGNPRLRELWREQQLARNPGLKGKNATLPMVVAGLTSGIFQMAELFVNPGDRVIVPDMFWGNYKLILSERREAVIDSFPFFTGQGSLNTDGFREQLNASLRESRKNGSRGKVIILLNFPNNPTGYSPTEEEAKQLSAAILEAAEQGNDILTVHDDAYFGLFYEENIRRESLFTDCADLHENVVALKVDGATKEEYAWGFRVAL</sequence>
<gene>
    <name evidence="7" type="ORF">L21SP2_0215</name>
</gene>
<protein>
    <submittedName>
        <fullName evidence="7">Aspartate aminotransferase</fullName>
        <ecNumber evidence="7">2.6.1.1</ecNumber>
    </submittedName>
</protein>
<dbReference type="PANTHER" id="PTHR46383:SF1">
    <property type="entry name" value="ASPARTATE AMINOTRANSFERASE"/>
    <property type="match status" value="1"/>
</dbReference>
<dbReference type="EC" id="2.6.1.1" evidence="7"/>
<dbReference type="NCBIfam" id="NF006388">
    <property type="entry name" value="PRK08637.1"/>
    <property type="match status" value="1"/>
</dbReference>
<dbReference type="RefSeq" id="WP_024266590.1">
    <property type="nucleotide sequence ID" value="NC_023035.1"/>
</dbReference>
<dbReference type="STRING" id="1307761.L21SP2_0215"/>
<evidence type="ECO:0000256" key="3">
    <source>
        <dbReference type="ARBA" id="ARBA00022576"/>
    </source>
</evidence>
<dbReference type="KEGG" id="slr:L21SP2_0215"/>
<dbReference type="Proteomes" id="UP000018680">
    <property type="component" value="Chromosome"/>
</dbReference>
<evidence type="ECO:0000256" key="5">
    <source>
        <dbReference type="ARBA" id="ARBA00022898"/>
    </source>
</evidence>
<dbReference type="InterPro" id="IPR050596">
    <property type="entry name" value="AspAT/PAT-like"/>
</dbReference>
<keyword evidence="8" id="KW-1185">Reference proteome</keyword>
<evidence type="ECO:0000313" key="8">
    <source>
        <dbReference type="Proteomes" id="UP000018680"/>
    </source>
</evidence>
<keyword evidence="4 7" id="KW-0808">Transferase</keyword>
<comment type="cofactor">
    <cofactor evidence="1">
        <name>pyridoxal 5'-phosphate</name>
        <dbReference type="ChEBI" id="CHEBI:597326"/>
    </cofactor>
</comment>
<dbReference type="SUPFAM" id="SSF53383">
    <property type="entry name" value="PLP-dependent transferases"/>
    <property type="match status" value="1"/>
</dbReference>
<keyword evidence="3 7" id="KW-0032">Aminotransferase</keyword>
<evidence type="ECO:0000259" key="6">
    <source>
        <dbReference type="Pfam" id="PF00155"/>
    </source>
</evidence>
<accession>V5WCZ1</accession>
<dbReference type="PATRIC" id="fig|1307761.3.peg.216"/>
<evidence type="ECO:0000256" key="1">
    <source>
        <dbReference type="ARBA" id="ARBA00001933"/>
    </source>
</evidence>
<dbReference type="HOGENOM" id="CLU_052346_0_0_12"/>
<dbReference type="PANTHER" id="PTHR46383">
    <property type="entry name" value="ASPARTATE AMINOTRANSFERASE"/>
    <property type="match status" value="1"/>
</dbReference>
<dbReference type="Gene3D" id="3.40.640.10">
    <property type="entry name" value="Type I PLP-dependent aspartate aminotransferase-like (Major domain)"/>
    <property type="match status" value="1"/>
</dbReference>
<proteinExistence type="inferred from homology"/>
<keyword evidence="5" id="KW-0663">Pyridoxal phosphate</keyword>
<dbReference type="GO" id="GO:0030170">
    <property type="term" value="F:pyridoxal phosphate binding"/>
    <property type="evidence" value="ECO:0007669"/>
    <property type="project" value="InterPro"/>
</dbReference>
<evidence type="ECO:0000313" key="7">
    <source>
        <dbReference type="EMBL" id="AHC13657.1"/>
    </source>
</evidence>
<name>V5WCZ1_9SPIO</name>
<dbReference type="InterPro" id="IPR015421">
    <property type="entry name" value="PyrdxlP-dep_Trfase_major"/>
</dbReference>
<dbReference type="Pfam" id="PF00155">
    <property type="entry name" value="Aminotran_1_2"/>
    <property type="match status" value="1"/>
</dbReference>
<dbReference type="InterPro" id="IPR015424">
    <property type="entry name" value="PyrdxlP-dep_Trfase"/>
</dbReference>
<dbReference type="InterPro" id="IPR004839">
    <property type="entry name" value="Aminotransferase_I/II_large"/>
</dbReference>
<evidence type="ECO:0000256" key="4">
    <source>
        <dbReference type="ARBA" id="ARBA00022679"/>
    </source>
</evidence>
<dbReference type="eggNOG" id="COG0436">
    <property type="taxonomic scope" value="Bacteria"/>
</dbReference>
<dbReference type="EMBL" id="CP006939">
    <property type="protein sequence ID" value="AHC13657.1"/>
    <property type="molecule type" value="Genomic_DNA"/>
</dbReference>
<organism evidence="7 8">
    <name type="scientific">Salinispira pacifica</name>
    <dbReference type="NCBI Taxonomy" id="1307761"/>
    <lineage>
        <taxon>Bacteria</taxon>
        <taxon>Pseudomonadati</taxon>
        <taxon>Spirochaetota</taxon>
        <taxon>Spirochaetia</taxon>
        <taxon>Spirochaetales</taxon>
        <taxon>Spirochaetaceae</taxon>
        <taxon>Salinispira</taxon>
    </lineage>
</organism>
<reference evidence="7 8" key="1">
    <citation type="journal article" date="2015" name="Stand. Genomic Sci.">
        <title>Complete genome sequence and description of Salinispira pacifica gen. nov., sp. nov., a novel spirochaete isolated form a hypersaline microbial mat.</title>
        <authorList>
            <person name="Ben Hania W."/>
            <person name="Joseph M."/>
            <person name="Schumann P."/>
            <person name="Bunk B."/>
            <person name="Fiebig A."/>
            <person name="Sproer C."/>
            <person name="Klenk H.P."/>
            <person name="Fardeau M.L."/>
            <person name="Spring S."/>
        </authorList>
    </citation>
    <scope>NUCLEOTIDE SEQUENCE [LARGE SCALE GENOMIC DNA]</scope>
    <source>
        <strain evidence="7 8">L21-RPul-D2</strain>
    </source>
</reference>
<dbReference type="GO" id="GO:0006520">
    <property type="term" value="P:amino acid metabolic process"/>
    <property type="evidence" value="ECO:0007669"/>
    <property type="project" value="InterPro"/>
</dbReference>
<dbReference type="AlphaFoldDB" id="V5WCZ1"/>
<dbReference type="CDD" id="cd00609">
    <property type="entry name" value="AAT_like"/>
    <property type="match status" value="1"/>
</dbReference>
<feature type="domain" description="Aminotransferase class I/classII large" evidence="6">
    <location>
        <begin position="81"/>
        <end position="286"/>
    </location>
</feature>
<dbReference type="GO" id="GO:0004069">
    <property type="term" value="F:L-aspartate:2-oxoglutarate aminotransferase activity"/>
    <property type="evidence" value="ECO:0007669"/>
    <property type="project" value="UniProtKB-EC"/>
</dbReference>